<protein>
    <submittedName>
        <fullName evidence="9">ABC transporter permease subunit</fullName>
    </submittedName>
</protein>
<dbReference type="InterPro" id="IPR000515">
    <property type="entry name" value="MetI-like"/>
</dbReference>
<dbReference type="PANTHER" id="PTHR30465">
    <property type="entry name" value="INNER MEMBRANE ABC TRANSPORTER"/>
    <property type="match status" value="1"/>
</dbReference>
<keyword evidence="3" id="KW-1003">Cell membrane</keyword>
<dbReference type="InterPro" id="IPR035906">
    <property type="entry name" value="MetI-like_sf"/>
</dbReference>
<keyword evidence="6 7" id="KW-0472">Membrane</keyword>
<evidence type="ECO:0000256" key="7">
    <source>
        <dbReference type="RuleBase" id="RU363032"/>
    </source>
</evidence>
<evidence type="ECO:0000256" key="3">
    <source>
        <dbReference type="ARBA" id="ARBA00022475"/>
    </source>
</evidence>
<dbReference type="PANTHER" id="PTHR30465:SF66">
    <property type="entry name" value="INNER MEMBRANE ABC TRANSPORTER PERMEASE PROTEIN YEJB"/>
    <property type="match status" value="1"/>
</dbReference>
<dbReference type="GO" id="GO:0005886">
    <property type="term" value="C:plasma membrane"/>
    <property type="evidence" value="ECO:0007669"/>
    <property type="project" value="UniProtKB-SubCell"/>
</dbReference>
<dbReference type="PROSITE" id="PS50928">
    <property type="entry name" value="ABC_TM1"/>
    <property type="match status" value="1"/>
</dbReference>
<evidence type="ECO:0000256" key="2">
    <source>
        <dbReference type="ARBA" id="ARBA00022448"/>
    </source>
</evidence>
<feature type="transmembrane region" description="Helical" evidence="7">
    <location>
        <begin position="119"/>
        <end position="141"/>
    </location>
</feature>
<feature type="transmembrane region" description="Helical" evidence="7">
    <location>
        <begin position="310"/>
        <end position="336"/>
    </location>
</feature>
<feature type="transmembrane region" description="Helical" evidence="7">
    <location>
        <begin position="206"/>
        <end position="228"/>
    </location>
</feature>
<keyword evidence="5 7" id="KW-1133">Transmembrane helix</keyword>
<dbReference type="EMBL" id="DSUH01000246">
    <property type="protein sequence ID" value="HGU33298.1"/>
    <property type="molecule type" value="Genomic_DNA"/>
</dbReference>
<keyword evidence="2 7" id="KW-0813">Transport</keyword>
<dbReference type="Pfam" id="PF00528">
    <property type="entry name" value="BPD_transp_1"/>
    <property type="match status" value="1"/>
</dbReference>
<organism evidence="9">
    <name type="scientific">Desulfatirhabdium butyrativorans</name>
    <dbReference type="NCBI Taxonomy" id="340467"/>
    <lineage>
        <taxon>Bacteria</taxon>
        <taxon>Pseudomonadati</taxon>
        <taxon>Thermodesulfobacteriota</taxon>
        <taxon>Desulfobacteria</taxon>
        <taxon>Desulfobacterales</taxon>
        <taxon>Desulfatirhabdiaceae</taxon>
        <taxon>Desulfatirhabdium</taxon>
    </lineage>
</organism>
<gene>
    <name evidence="9" type="ORF">ENS29_10640</name>
</gene>
<comment type="subcellular location">
    <subcellularLocation>
        <location evidence="1 7">Cell membrane</location>
        <topology evidence="1 7">Multi-pass membrane protein</topology>
    </subcellularLocation>
</comment>
<dbReference type="AlphaFoldDB" id="A0A7C4W0T1"/>
<feature type="domain" description="ABC transmembrane type-1" evidence="8">
    <location>
        <begin position="117"/>
        <end position="329"/>
    </location>
</feature>
<evidence type="ECO:0000313" key="9">
    <source>
        <dbReference type="EMBL" id="HGU33298.1"/>
    </source>
</evidence>
<comment type="similarity">
    <text evidence="7">Belongs to the binding-protein-dependent transport system permease family.</text>
</comment>
<keyword evidence="4 7" id="KW-0812">Transmembrane</keyword>
<comment type="caution">
    <text evidence="9">The sequence shown here is derived from an EMBL/GenBank/DDBJ whole genome shotgun (WGS) entry which is preliminary data.</text>
</comment>
<feature type="transmembrane region" description="Helical" evidence="7">
    <location>
        <begin position="9"/>
        <end position="30"/>
    </location>
</feature>
<name>A0A7C4W0T1_9BACT</name>
<accession>A0A7C4W0T1</accession>
<dbReference type="GO" id="GO:0055085">
    <property type="term" value="P:transmembrane transport"/>
    <property type="evidence" value="ECO:0007669"/>
    <property type="project" value="InterPro"/>
</dbReference>
<evidence type="ECO:0000256" key="6">
    <source>
        <dbReference type="ARBA" id="ARBA00023136"/>
    </source>
</evidence>
<dbReference type="GO" id="GO:0042884">
    <property type="term" value="P:microcin transport"/>
    <property type="evidence" value="ECO:0007669"/>
    <property type="project" value="TreeGrafter"/>
</dbReference>
<dbReference type="Gene3D" id="1.10.3720.10">
    <property type="entry name" value="MetI-like"/>
    <property type="match status" value="1"/>
</dbReference>
<feature type="transmembrane region" description="Helical" evidence="7">
    <location>
        <begin position="153"/>
        <end position="178"/>
    </location>
</feature>
<dbReference type="CDD" id="cd06261">
    <property type="entry name" value="TM_PBP2"/>
    <property type="match status" value="1"/>
</dbReference>
<dbReference type="SUPFAM" id="SSF161098">
    <property type="entry name" value="MetI-like"/>
    <property type="match status" value="1"/>
</dbReference>
<evidence type="ECO:0000256" key="4">
    <source>
        <dbReference type="ARBA" id="ARBA00022692"/>
    </source>
</evidence>
<sequence>MIRYIARRLVLILPTFIGITLVVFAITRFVPGGPVERMMLEAQRMKTGETGARSGSISQPGNQPLSADQIAQLKAYYGFDRPVWESYLLWMGKVLRGDLGTSTRYYEPVWNMIRERIPISLYFGLLSLLLTYGICVPLGIAKAIRHKSGFDNITSIVVFVGHAVPGWVIGVLLLLLFASTWEIFPLGGLTSDEFEDFTLIQKTVDILWHTALPLAAYVVGSFSVLTFLMKNSLMDHLAADYMRTAMAKGLSFKQAVFRHAFRNSLVPIATSFGNNISIVLSGSFLIEKVFNINGMGLLGYEAVMDRDYPVVLGILVISSLLFMIGNILSDICVAVVDPRVSFE</sequence>
<evidence type="ECO:0000259" key="8">
    <source>
        <dbReference type="PROSITE" id="PS50928"/>
    </source>
</evidence>
<reference evidence="9" key="1">
    <citation type="journal article" date="2020" name="mSystems">
        <title>Genome- and Community-Level Interaction Insights into Carbon Utilization and Element Cycling Functions of Hydrothermarchaeota in Hydrothermal Sediment.</title>
        <authorList>
            <person name="Zhou Z."/>
            <person name="Liu Y."/>
            <person name="Xu W."/>
            <person name="Pan J."/>
            <person name="Luo Z.H."/>
            <person name="Li M."/>
        </authorList>
    </citation>
    <scope>NUCLEOTIDE SEQUENCE [LARGE SCALE GENOMIC DNA]</scope>
    <source>
        <strain evidence="9">SpSt-477</strain>
    </source>
</reference>
<proteinExistence type="inferred from homology"/>
<evidence type="ECO:0000256" key="1">
    <source>
        <dbReference type="ARBA" id="ARBA00004651"/>
    </source>
</evidence>
<evidence type="ECO:0000256" key="5">
    <source>
        <dbReference type="ARBA" id="ARBA00022989"/>
    </source>
</evidence>